<sequence>MEKSTNENDPILRDFFVTKDDLIFSVPDYCHPKEGIRAVLRYIPDENGPRVRKSTGKRYRKAGFEESFDFLRENYPTWVFDVAVVPRSEIIEFLKPGDVVKDILSGKRENPAALELIRRFKEAGISENSMGISGSILPGLENDESDIDFLVYGEDWQKAKEILAAMKKEDSEEKIGSDTPYRISELDENMWRTVYQKRKSPFSFDVFMAHEIRKGNRGMFVVDSGKNVYFDLLFARSQNQIKAPIQRGIDTEKIVIEATVTNDDFAFDSPAIYLIDHAEIDEIYSYTHTYAGQARKGEKIRARGIVEVIGDKKRLVIGTTREAEDEWMISLSLLDES</sequence>
<dbReference type="Pfam" id="PF01909">
    <property type="entry name" value="NTP_transf_2"/>
    <property type="match status" value="1"/>
</dbReference>
<evidence type="ECO:0000313" key="2">
    <source>
        <dbReference type="EMBL" id="WNY28114.1"/>
    </source>
</evidence>
<dbReference type="Proteomes" id="UP001302662">
    <property type="component" value="Chromosome"/>
</dbReference>
<evidence type="ECO:0000259" key="1">
    <source>
        <dbReference type="Pfam" id="PF01909"/>
    </source>
</evidence>
<dbReference type="AlphaFoldDB" id="A0AA96ZWR4"/>
<evidence type="ECO:0000313" key="3">
    <source>
        <dbReference type="Proteomes" id="UP001302662"/>
    </source>
</evidence>
<feature type="domain" description="Polymerase nucleotidyl transferase" evidence="1">
    <location>
        <begin position="117"/>
        <end position="172"/>
    </location>
</feature>
<proteinExistence type="predicted"/>
<gene>
    <name evidence="2" type="ORF">MmiEs2_02960</name>
</gene>
<dbReference type="GO" id="GO:0016779">
    <property type="term" value="F:nucleotidyltransferase activity"/>
    <property type="evidence" value="ECO:0007669"/>
    <property type="project" value="InterPro"/>
</dbReference>
<dbReference type="EMBL" id="CP131062">
    <property type="protein sequence ID" value="WNY28114.1"/>
    <property type="molecule type" value="Genomic_DNA"/>
</dbReference>
<dbReference type="RefSeq" id="WP_316559668.1">
    <property type="nucleotide sequence ID" value="NZ_CP131062.1"/>
</dbReference>
<name>A0AA96ZWR4_9EURY</name>
<keyword evidence="3" id="KW-1185">Reference proteome</keyword>
<reference evidence="2 3" key="1">
    <citation type="submission" date="2023-07" db="EMBL/GenBank/DDBJ databases">
        <title>Closed genome sequence of Methanimicrococcus sp. Es2.</title>
        <authorList>
            <person name="Protasov E."/>
            <person name="Platt K."/>
            <person name="Reeh H."/>
            <person name="Poehlein A."/>
            <person name="Daniel R."/>
            <person name="Brune A."/>
        </authorList>
    </citation>
    <scope>NUCLEOTIDE SEQUENCE [LARGE SCALE GENOMIC DNA]</scope>
    <source>
        <strain evidence="2 3">Es2</strain>
    </source>
</reference>
<dbReference type="GeneID" id="85196747"/>
<dbReference type="KEGG" id="mees:MmiEs2_02960"/>
<accession>A0AA96ZWR4</accession>
<protein>
    <recommendedName>
        <fullName evidence="1">Polymerase nucleotidyl transferase domain-containing protein</fullName>
    </recommendedName>
</protein>
<dbReference type="InterPro" id="IPR002934">
    <property type="entry name" value="Polymerase_NTP_transf_dom"/>
</dbReference>
<organism evidence="2 3">
    <name type="scientific">Methanimicrococcus stummii</name>
    <dbReference type="NCBI Taxonomy" id="3028294"/>
    <lineage>
        <taxon>Archaea</taxon>
        <taxon>Methanobacteriati</taxon>
        <taxon>Methanobacteriota</taxon>
        <taxon>Stenosarchaea group</taxon>
        <taxon>Methanomicrobia</taxon>
        <taxon>Methanosarcinales</taxon>
        <taxon>Methanosarcinaceae</taxon>
        <taxon>Methanimicrococcus</taxon>
    </lineage>
</organism>